<evidence type="ECO:0000256" key="10">
    <source>
        <dbReference type="ARBA" id="ARBA00030556"/>
    </source>
</evidence>
<dbReference type="PANTHER" id="PTHR10131:SF157">
    <property type="entry name" value="RECEPTOR-ASSOCIATED FACTOR, PUTATIVE-RELATED"/>
    <property type="match status" value="1"/>
</dbReference>
<feature type="domain" description="RING-type" evidence="13">
    <location>
        <begin position="18"/>
        <end position="57"/>
    </location>
</feature>
<dbReference type="SUPFAM" id="SSF57850">
    <property type="entry name" value="RING/U-box"/>
    <property type="match status" value="1"/>
</dbReference>
<dbReference type="GO" id="GO:0043122">
    <property type="term" value="P:regulation of canonical NF-kappaB signal transduction"/>
    <property type="evidence" value="ECO:0007669"/>
    <property type="project" value="TreeGrafter"/>
</dbReference>
<dbReference type="GO" id="GO:0008270">
    <property type="term" value="F:zinc ion binding"/>
    <property type="evidence" value="ECO:0007669"/>
    <property type="project" value="UniProtKB-KW"/>
</dbReference>
<comment type="catalytic activity">
    <reaction evidence="1">
        <text>S-ubiquitinyl-[E2 ubiquitin-conjugating enzyme]-L-cysteine + [acceptor protein]-L-lysine = [E2 ubiquitin-conjugating enzyme]-L-cysteine + N(6)-ubiquitinyl-[acceptor protein]-L-lysine.</text>
        <dbReference type="EC" id="2.3.2.27"/>
    </reaction>
</comment>
<protein>
    <recommendedName>
        <fullName evidence="4">E3 ubiquitin-protein ligase NRDP1</fullName>
        <ecNumber evidence="3">2.3.2.27</ecNumber>
    </recommendedName>
    <alternativeName>
        <fullName evidence="10">RING finger protein 41</fullName>
    </alternativeName>
    <alternativeName>
        <fullName evidence="11">RING-type E3 ubiquitin transferase NRDP1</fullName>
    </alternativeName>
</protein>
<proteinExistence type="predicted"/>
<dbReference type="EC" id="2.3.2.27" evidence="3"/>
<evidence type="ECO:0000256" key="8">
    <source>
        <dbReference type="ARBA" id="ARBA00022786"/>
    </source>
</evidence>
<name>A0AAV2AGX8_9ARAC</name>
<dbReference type="GO" id="GO:0061630">
    <property type="term" value="F:ubiquitin protein ligase activity"/>
    <property type="evidence" value="ECO:0007669"/>
    <property type="project" value="UniProtKB-EC"/>
</dbReference>
<dbReference type="PROSITE" id="PS50089">
    <property type="entry name" value="ZF_RING_2"/>
    <property type="match status" value="1"/>
</dbReference>
<keyword evidence="8" id="KW-0833">Ubl conjugation pathway</keyword>
<evidence type="ECO:0000256" key="2">
    <source>
        <dbReference type="ARBA" id="ARBA00004906"/>
    </source>
</evidence>
<evidence type="ECO:0000256" key="4">
    <source>
        <dbReference type="ARBA" id="ARBA00015711"/>
    </source>
</evidence>
<gene>
    <name evidence="14" type="ORF">LARSCL_LOCUS12438</name>
</gene>
<dbReference type="Pfam" id="PF13923">
    <property type="entry name" value="zf-C3HC4_2"/>
    <property type="match status" value="1"/>
</dbReference>
<dbReference type="SMART" id="SM00184">
    <property type="entry name" value="RING"/>
    <property type="match status" value="1"/>
</dbReference>
<evidence type="ECO:0000256" key="1">
    <source>
        <dbReference type="ARBA" id="ARBA00000900"/>
    </source>
</evidence>
<dbReference type="SUPFAM" id="SSF49599">
    <property type="entry name" value="TRAF domain-like"/>
    <property type="match status" value="1"/>
</dbReference>
<accession>A0AAV2AGX8</accession>
<evidence type="ECO:0000259" key="13">
    <source>
        <dbReference type="PROSITE" id="PS50089"/>
    </source>
</evidence>
<sequence length="282" mass="32532">MGFDITRFKEEVDEELICHICFGVLEDPLQTPICEHAFCKACINGWLSRNISCPIDREVITPYELKPAARILRKLLSRLLIICDYANFGCTAVVTLEELQNHQRGCEYNPHRPLVPKNESENRNVFAVEMKRLFDTTMSKIANIRLKVERQLDEQEVELKSRLKDTWYAMETKTWSDSLRRARIENWGAMLLNPESALQATVRRAITESGCPSHLTDALMENARESRWPSGFRENRRCIKNYVCKRIPRSQAVVVLAADNDYMSDDMVSFPGFVAIFTHGIE</sequence>
<dbReference type="InterPro" id="IPR001841">
    <property type="entry name" value="Znf_RING"/>
</dbReference>
<evidence type="ECO:0000256" key="9">
    <source>
        <dbReference type="ARBA" id="ARBA00022833"/>
    </source>
</evidence>
<keyword evidence="9" id="KW-0862">Zinc</keyword>
<evidence type="ECO:0000313" key="15">
    <source>
        <dbReference type="Proteomes" id="UP001497382"/>
    </source>
</evidence>
<dbReference type="InterPro" id="IPR013083">
    <property type="entry name" value="Znf_RING/FYVE/PHD"/>
</dbReference>
<organism evidence="14 15">
    <name type="scientific">Larinioides sclopetarius</name>
    <dbReference type="NCBI Taxonomy" id="280406"/>
    <lineage>
        <taxon>Eukaryota</taxon>
        <taxon>Metazoa</taxon>
        <taxon>Ecdysozoa</taxon>
        <taxon>Arthropoda</taxon>
        <taxon>Chelicerata</taxon>
        <taxon>Arachnida</taxon>
        <taxon>Araneae</taxon>
        <taxon>Araneomorphae</taxon>
        <taxon>Entelegynae</taxon>
        <taxon>Araneoidea</taxon>
        <taxon>Araneidae</taxon>
        <taxon>Larinioides</taxon>
    </lineage>
</organism>
<comment type="pathway">
    <text evidence="2">Protein modification; protein ubiquitination.</text>
</comment>
<keyword evidence="5" id="KW-0808">Transferase</keyword>
<dbReference type="Pfam" id="PF08941">
    <property type="entry name" value="USP8_interact"/>
    <property type="match status" value="1"/>
</dbReference>
<dbReference type="SUPFAM" id="SSF160088">
    <property type="entry name" value="NRDP1 C-terminal domain-like"/>
    <property type="match status" value="1"/>
</dbReference>
<dbReference type="Gene3D" id="3.30.40.10">
    <property type="entry name" value="Zinc/RING finger domain, C3HC4 (zinc finger)"/>
    <property type="match status" value="2"/>
</dbReference>
<keyword evidence="6" id="KW-0479">Metal-binding</keyword>
<comment type="caution">
    <text evidence="14">The sequence shown here is derived from an EMBL/GenBank/DDBJ whole genome shotgun (WGS) entry which is preliminary data.</text>
</comment>
<evidence type="ECO:0000256" key="6">
    <source>
        <dbReference type="ARBA" id="ARBA00022723"/>
    </source>
</evidence>
<keyword evidence="7 12" id="KW-0863">Zinc-finger</keyword>
<dbReference type="InterPro" id="IPR015036">
    <property type="entry name" value="NRDP1"/>
</dbReference>
<reference evidence="14 15" key="1">
    <citation type="submission" date="2024-04" db="EMBL/GenBank/DDBJ databases">
        <authorList>
            <person name="Rising A."/>
            <person name="Reimegard J."/>
            <person name="Sonavane S."/>
            <person name="Akerstrom W."/>
            <person name="Nylinder S."/>
            <person name="Hedman E."/>
            <person name="Kallberg Y."/>
        </authorList>
    </citation>
    <scope>NUCLEOTIDE SEQUENCE [LARGE SCALE GENOMIC DNA]</scope>
</reference>
<evidence type="ECO:0000313" key="14">
    <source>
        <dbReference type="EMBL" id="CAL1283167.1"/>
    </source>
</evidence>
<dbReference type="AlphaFoldDB" id="A0AAV2AGX8"/>
<dbReference type="Proteomes" id="UP001497382">
    <property type="component" value="Unassembled WGS sequence"/>
</dbReference>
<keyword evidence="15" id="KW-1185">Reference proteome</keyword>
<dbReference type="EMBL" id="CAXIEN010000164">
    <property type="protein sequence ID" value="CAL1283167.1"/>
    <property type="molecule type" value="Genomic_DNA"/>
</dbReference>
<dbReference type="GO" id="GO:0016567">
    <property type="term" value="P:protein ubiquitination"/>
    <property type="evidence" value="ECO:0007669"/>
    <property type="project" value="InterPro"/>
</dbReference>
<evidence type="ECO:0000256" key="7">
    <source>
        <dbReference type="ARBA" id="ARBA00022771"/>
    </source>
</evidence>
<dbReference type="PROSITE" id="PS00518">
    <property type="entry name" value="ZF_RING_1"/>
    <property type="match status" value="1"/>
</dbReference>
<evidence type="ECO:0000256" key="5">
    <source>
        <dbReference type="ARBA" id="ARBA00022679"/>
    </source>
</evidence>
<dbReference type="InterPro" id="IPR017907">
    <property type="entry name" value="Znf_RING_CS"/>
</dbReference>
<dbReference type="InterPro" id="IPR037255">
    <property type="entry name" value="NRDP1_C"/>
</dbReference>
<dbReference type="PANTHER" id="PTHR10131">
    <property type="entry name" value="TNF RECEPTOR ASSOCIATED FACTOR"/>
    <property type="match status" value="1"/>
</dbReference>
<evidence type="ECO:0000256" key="3">
    <source>
        <dbReference type="ARBA" id="ARBA00012483"/>
    </source>
</evidence>
<evidence type="ECO:0000256" key="11">
    <source>
        <dbReference type="ARBA" id="ARBA00031762"/>
    </source>
</evidence>
<evidence type="ECO:0000256" key="12">
    <source>
        <dbReference type="PROSITE-ProRule" id="PRU00175"/>
    </source>
</evidence>